<evidence type="ECO:0000256" key="4">
    <source>
        <dbReference type="ARBA" id="ARBA00022475"/>
    </source>
</evidence>
<accession>W7DU02</accession>
<dbReference type="RefSeq" id="WP_051461791.1">
    <property type="nucleotide sequence ID" value="NZ_ATSX01000001.1"/>
</dbReference>
<evidence type="ECO:0000256" key="5">
    <source>
        <dbReference type="ARBA" id="ARBA00022519"/>
    </source>
</evidence>
<feature type="domain" description="TonB C-terminal" evidence="12">
    <location>
        <begin position="337"/>
        <end position="428"/>
    </location>
</feature>
<feature type="compositionally biased region" description="Low complexity" evidence="10">
    <location>
        <begin position="235"/>
        <end position="267"/>
    </location>
</feature>
<dbReference type="eggNOG" id="COG0810">
    <property type="taxonomic scope" value="Bacteria"/>
</dbReference>
<feature type="compositionally biased region" description="Polar residues" evidence="10">
    <location>
        <begin position="275"/>
        <end position="288"/>
    </location>
</feature>
<evidence type="ECO:0000259" key="12">
    <source>
        <dbReference type="PROSITE" id="PS52015"/>
    </source>
</evidence>
<evidence type="ECO:0000256" key="7">
    <source>
        <dbReference type="ARBA" id="ARBA00022927"/>
    </source>
</evidence>
<dbReference type="PANTHER" id="PTHR33446:SF2">
    <property type="entry name" value="PROTEIN TONB"/>
    <property type="match status" value="1"/>
</dbReference>
<evidence type="ECO:0000256" key="9">
    <source>
        <dbReference type="ARBA" id="ARBA00023136"/>
    </source>
</evidence>
<dbReference type="PANTHER" id="PTHR33446">
    <property type="entry name" value="PROTEIN TONB-RELATED"/>
    <property type="match status" value="1"/>
</dbReference>
<dbReference type="InterPro" id="IPR006260">
    <property type="entry name" value="TonB/TolA_C"/>
</dbReference>
<feature type="transmembrane region" description="Helical" evidence="11">
    <location>
        <begin position="128"/>
        <end position="151"/>
    </location>
</feature>
<evidence type="ECO:0000256" key="11">
    <source>
        <dbReference type="SAM" id="Phobius"/>
    </source>
</evidence>
<comment type="subcellular location">
    <subcellularLocation>
        <location evidence="1">Cell inner membrane</location>
        <topology evidence="1">Single-pass membrane protein</topology>
        <orientation evidence="1">Periplasmic side</orientation>
    </subcellularLocation>
</comment>
<evidence type="ECO:0000256" key="8">
    <source>
        <dbReference type="ARBA" id="ARBA00022989"/>
    </source>
</evidence>
<dbReference type="GO" id="GO:0015031">
    <property type="term" value="P:protein transport"/>
    <property type="evidence" value="ECO:0007669"/>
    <property type="project" value="UniProtKB-KW"/>
</dbReference>
<reference evidence="13 14" key="1">
    <citation type="journal article" date="2014" name="Genome Announc.">
        <title>Draft Genome Sequence of Commensalibacter papalotli MX01, a Symbiont Identified from the Guts of Overwintering Monarch Butterflies.</title>
        <authorList>
            <person name="Servin-Garciduenas L.E."/>
            <person name="Sanchez-Quinto A."/>
            <person name="Martinez-Romero E."/>
        </authorList>
    </citation>
    <scope>NUCLEOTIDE SEQUENCE [LARGE SCALE GENOMIC DNA]</scope>
    <source>
        <strain evidence="14">MX-MONARCH01</strain>
    </source>
</reference>
<evidence type="ECO:0000256" key="2">
    <source>
        <dbReference type="ARBA" id="ARBA00006555"/>
    </source>
</evidence>
<dbReference type="SUPFAM" id="SSF74653">
    <property type="entry name" value="TolA/TonB C-terminal domain"/>
    <property type="match status" value="1"/>
</dbReference>
<dbReference type="GO" id="GO:0031992">
    <property type="term" value="F:energy transducer activity"/>
    <property type="evidence" value="ECO:0007669"/>
    <property type="project" value="TreeGrafter"/>
</dbReference>
<keyword evidence="3" id="KW-0813">Transport</keyword>
<evidence type="ECO:0000256" key="10">
    <source>
        <dbReference type="SAM" id="MobiDB-lite"/>
    </source>
</evidence>
<keyword evidence="5" id="KW-0997">Cell inner membrane</keyword>
<organism evidence="13 14">
    <name type="scientific">Commensalibacter papalotli</name>
    <name type="common">ex Servin-Garciduenas et al. 2014</name>
    <dbReference type="NCBI Taxonomy" id="1208583"/>
    <lineage>
        <taxon>Bacteria</taxon>
        <taxon>Pseudomonadati</taxon>
        <taxon>Pseudomonadota</taxon>
        <taxon>Alphaproteobacteria</taxon>
        <taxon>Acetobacterales</taxon>
        <taxon>Acetobacteraceae</taxon>
    </lineage>
</organism>
<evidence type="ECO:0000256" key="3">
    <source>
        <dbReference type="ARBA" id="ARBA00022448"/>
    </source>
</evidence>
<evidence type="ECO:0000256" key="6">
    <source>
        <dbReference type="ARBA" id="ARBA00022692"/>
    </source>
</evidence>
<protein>
    <submittedName>
        <fullName evidence="13">TonB family protein</fullName>
    </submittedName>
</protein>
<dbReference type="GO" id="GO:0098797">
    <property type="term" value="C:plasma membrane protein complex"/>
    <property type="evidence" value="ECO:0007669"/>
    <property type="project" value="TreeGrafter"/>
</dbReference>
<keyword evidence="4" id="KW-1003">Cell membrane</keyword>
<comment type="similarity">
    <text evidence="2">Belongs to the TonB family.</text>
</comment>
<keyword evidence="7" id="KW-0653">Protein transport</keyword>
<sequence>MKQNDKPLQRKAPTVSPRDRYVGSIVSYPISDSINPDLVSSLRPQYIKKSSKNKIIFAGFPLLRKESFRPESSLSLTKLKGKQTQEQTSAFTTTSLSSLKHNSNNLPKVCASGSLLQPTNNAYNHYDILYLAGSLTAHILVVAAIYIWYLVYPHPSTNGNSQQGQPVEVVFAPDKTGSSGLTGEGLTGEEGQPPPPPLASIPEISSPPPEEKSVEAPEPETEPLPDTGNVPLMIPKPQTQTPKKQPAKTHQYTYRYTPPRQQRRQQTAPKASDNPFANMQSLDFSENPNKSRRKAATHRLPQGSRSGIDMSTGPLVKNGKINVPYAAKISIQGVSDDYGAAINAWIRQHLYYPPDAANNGEDGSASVHVALNRDGYVLSVSLTGSSGSDALDTAITSMFRGAKLPKIPPDLPDHFELDLTVNYILLRR</sequence>
<keyword evidence="6 11" id="KW-0812">Transmembrane</keyword>
<dbReference type="Pfam" id="PF03544">
    <property type="entry name" value="TonB_C"/>
    <property type="match status" value="1"/>
</dbReference>
<evidence type="ECO:0000256" key="1">
    <source>
        <dbReference type="ARBA" id="ARBA00004383"/>
    </source>
</evidence>
<dbReference type="AlphaFoldDB" id="W7DU02"/>
<evidence type="ECO:0000313" key="14">
    <source>
        <dbReference type="Proteomes" id="UP000019250"/>
    </source>
</evidence>
<dbReference type="PROSITE" id="PS52015">
    <property type="entry name" value="TONB_CTD"/>
    <property type="match status" value="1"/>
</dbReference>
<comment type="caution">
    <text evidence="13">The sequence shown here is derived from an EMBL/GenBank/DDBJ whole genome shotgun (WGS) entry which is preliminary data.</text>
</comment>
<dbReference type="NCBIfam" id="TIGR01352">
    <property type="entry name" value="tonB_Cterm"/>
    <property type="match status" value="1"/>
</dbReference>
<dbReference type="InterPro" id="IPR037682">
    <property type="entry name" value="TonB_C"/>
</dbReference>
<dbReference type="STRING" id="1208583.COMX_02090"/>
<dbReference type="EMBL" id="ATSX01000001">
    <property type="protein sequence ID" value="EUK18500.1"/>
    <property type="molecule type" value="Genomic_DNA"/>
</dbReference>
<dbReference type="Gene3D" id="3.30.1150.10">
    <property type="match status" value="1"/>
</dbReference>
<evidence type="ECO:0000313" key="13">
    <source>
        <dbReference type="EMBL" id="EUK18500.1"/>
    </source>
</evidence>
<proteinExistence type="inferred from homology"/>
<feature type="region of interest" description="Disordered" evidence="10">
    <location>
        <begin position="172"/>
        <end position="313"/>
    </location>
</feature>
<keyword evidence="14" id="KW-1185">Reference proteome</keyword>
<name>W7DU02_9PROT</name>
<keyword evidence="9 11" id="KW-0472">Membrane</keyword>
<gene>
    <name evidence="13" type="ORF">COMX_02090</name>
</gene>
<dbReference type="Proteomes" id="UP000019250">
    <property type="component" value="Unassembled WGS sequence"/>
</dbReference>
<dbReference type="InterPro" id="IPR051045">
    <property type="entry name" value="TonB-dependent_transducer"/>
</dbReference>
<dbReference type="GO" id="GO:0055085">
    <property type="term" value="P:transmembrane transport"/>
    <property type="evidence" value="ECO:0007669"/>
    <property type="project" value="InterPro"/>
</dbReference>
<keyword evidence="8 11" id="KW-1133">Transmembrane helix</keyword>